<sequence length="329" mass="36371">MMNVEDLYRILRTSHVQAQGIVDTIPDPLLVLDESLRVQNASRSFFETFRVDRYETIGQQLFTLGNGQWDIPELRSLLQDVIPRSVAVVNFRVEHDFPSLGPRTMLLTARTLFHPDNAGHLLLLSIVDVTDQARRDVAKDMLFGELRHRMKNLLSVAHSMARLTPVEDRSAEEYREAFLGRFAALIAAQDIAFAEDSAGDLKTLTERVLAPFSGEGHGLVIEPGEPVELTPKSLTSLSLVFNELATNAAKYGALSAAGGRVSVSWRIEDGERLRITWAESGGPAVVSPDRKGYGSELIRTAISYTLHGQLGQEYASDGYRAEIAVPLVE</sequence>
<comment type="caution">
    <text evidence="10">The sequence shown here is derived from an EMBL/GenBank/DDBJ whole genome shotgun (WGS) entry which is preliminary data.</text>
</comment>
<dbReference type="GO" id="GO:0004673">
    <property type="term" value="F:protein histidine kinase activity"/>
    <property type="evidence" value="ECO:0007669"/>
    <property type="project" value="UniProtKB-EC"/>
</dbReference>
<dbReference type="InterPro" id="IPR013656">
    <property type="entry name" value="PAS_4"/>
</dbReference>
<evidence type="ECO:0000256" key="2">
    <source>
        <dbReference type="ARBA" id="ARBA00012438"/>
    </source>
</evidence>
<dbReference type="InterPro" id="IPR011102">
    <property type="entry name" value="Sig_transdc_His_kinase_HWE"/>
</dbReference>
<accession>A0A7W6D4F1</accession>
<evidence type="ECO:0000256" key="8">
    <source>
        <dbReference type="ARBA" id="ARBA00022840"/>
    </source>
</evidence>
<evidence type="ECO:0000256" key="3">
    <source>
        <dbReference type="ARBA" id="ARBA00021740"/>
    </source>
</evidence>
<organism evidence="10 11">
    <name type="scientific">Hansschlegelia beijingensis</name>
    <dbReference type="NCBI Taxonomy" id="1133344"/>
    <lineage>
        <taxon>Bacteria</taxon>
        <taxon>Pseudomonadati</taxon>
        <taxon>Pseudomonadota</taxon>
        <taxon>Alphaproteobacteria</taxon>
        <taxon>Hyphomicrobiales</taxon>
        <taxon>Methylopilaceae</taxon>
        <taxon>Hansschlegelia</taxon>
    </lineage>
</organism>
<dbReference type="SMART" id="SM00911">
    <property type="entry name" value="HWE_HK"/>
    <property type="match status" value="1"/>
</dbReference>
<dbReference type="EC" id="2.7.13.3" evidence="2"/>
<gene>
    <name evidence="10" type="ORF">GGR24_003092</name>
</gene>
<dbReference type="SUPFAM" id="SSF55874">
    <property type="entry name" value="ATPase domain of HSP90 chaperone/DNA topoisomerase II/histidine kinase"/>
    <property type="match status" value="1"/>
</dbReference>
<protein>
    <recommendedName>
        <fullName evidence="3">Blue-light-activated histidine kinase</fullName>
        <ecNumber evidence="2">2.7.13.3</ecNumber>
    </recommendedName>
</protein>
<evidence type="ECO:0000259" key="9">
    <source>
        <dbReference type="SMART" id="SM00911"/>
    </source>
</evidence>
<keyword evidence="5" id="KW-0808">Transferase</keyword>
<dbReference type="InterPro" id="IPR000014">
    <property type="entry name" value="PAS"/>
</dbReference>
<dbReference type="RefSeq" id="WP_246398546.1">
    <property type="nucleotide sequence ID" value="NZ_JACIDR010000006.1"/>
</dbReference>
<evidence type="ECO:0000256" key="7">
    <source>
        <dbReference type="ARBA" id="ARBA00022777"/>
    </source>
</evidence>
<dbReference type="Proteomes" id="UP000528964">
    <property type="component" value="Unassembled WGS sequence"/>
</dbReference>
<evidence type="ECO:0000256" key="4">
    <source>
        <dbReference type="ARBA" id="ARBA00022553"/>
    </source>
</evidence>
<keyword evidence="4" id="KW-0597">Phosphoprotein</keyword>
<proteinExistence type="predicted"/>
<dbReference type="InterPro" id="IPR035965">
    <property type="entry name" value="PAS-like_dom_sf"/>
</dbReference>
<keyword evidence="11" id="KW-1185">Reference proteome</keyword>
<dbReference type="Gene3D" id="3.30.450.20">
    <property type="entry name" value="PAS domain"/>
    <property type="match status" value="1"/>
</dbReference>
<name>A0A7W6D4F1_9HYPH</name>
<dbReference type="SUPFAM" id="SSF55785">
    <property type="entry name" value="PYP-like sensor domain (PAS domain)"/>
    <property type="match status" value="1"/>
</dbReference>
<reference evidence="10 11" key="1">
    <citation type="submission" date="2020-08" db="EMBL/GenBank/DDBJ databases">
        <title>Genomic Encyclopedia of Type Strains, Phase IV (KMG-IV): sequencing the most valuable type-strain genomes for metagenomic binning, comparative biology and taxonomic classification.</title>
        <authorList>
            <person name="Goeker M."/>
        </authorList>
    </citation>
    <scope>NUCLEOTIDE SEQUENCE [LARGE SCALE GENOMIC DNA]</scope>
    <source>
        <strain evidence="10 11">DSM 25481</strain>
    </source>
</reference>
<keyword evidence="7 10" id="KW-0418">Kinase</keyword>
<dbReference type="InterPro" id="IPR036890">
    <property type="entry name" value="HATPase_C_sf"/>
</dbReference>
<dbReference type="Gene3D" id="3.30.565.10">
    <property type="entry name" value="Histidine kinase-like ATPase, C-terminal domain"/>
    <property type="match status" value="1"/>
</dbReference>
<dbReference type="AlphaFoldDB" id="A0A7W6D4F1"/>
<dbReference type="Pfam" id="PF07536">
    <property type="entry name" value="HWE_HK"/>
    <property type="match status" value="1"/>
</dbReference>
<dbReference type="Pfam" id="PF08448">
    <property type="entry name" value="PAS_4"/>
    <property type="match status" value="1"/>
</dbReference>
<dbReference type="PANTHER" id="PTHR41523:SF8">
    <property type="entry name" value="ETHYLENE RESPONSE SENSOR PROTEIN"/>
    <property type="match status" value="1"/>
</dbReference>
<evidence type="ECO:0000256" key="6">
    <source>
        <dbReference type="ARBA" id="ARBA00022741"/>
    </source>
</evidence>
<comment type="catalytic activity">
    <reaction evidence="1">
        <text>ATP + protein L-histidine = ADP + protein N-phospho-L-histidine.</text>
        <dbReference type="EC" id="2.7.13.3"/>
    </reaction>
</comment>
<dbReference type="EMBL" id="JACIDR010000006">
    <property type="protein sequence ID" value="MBB3974411.1"/>
    <property type="molecule type" value="Genomic_DNA"/>
</dbReference>
<keyword evidence="6" id="KW-0547">Nucleotide-binding</keyword>
<evidence type="ECO:0000256" key="5">
    <source>
        <dbReference type="ARBA" id="ARBA00022679"/>
    </source>
</evidence>
<evidence type="ECO:0000313" key="11">
    <source>
        <dbReference type="Proteomes" id="UP000528964"/>
    </source>
</evidence>
<dbReference type="CDD" id="cd00130">
    <property type="entry name" value="PAS"/>
    <property type="match status" value="1"/>
</dbReference>
<keyword evidence="8" id="KW-0067">ATP-binding</keyword>
<feature type="domain" description="Signal transduction histidine kinase HWE region" evidence="9">
    <location>
        <begin position="145"/>
        <end position="226"/>
    </location>
</feature>
<evidence type="ECO:0000313" key="10">
    <source>
        <dbReference type="EMBL" id="MBB3974411.1"/>
    </source>
</evidence>
<dbReference type="PANTHER" id="PTHR41523">
    <property type="entry name" value="TWO-COMPONENT SYSTEM SENSOR PROTEIN"/>
    <property type="match status" value="1"/>
</dbReference>
<evidence type="ECO:0000256" key="1">
    <source>
        <dbReference type="ARBA" id="ARBA00000085"/>
    </source>
</evidence>
<dbReference type="GO" id="GO:0005524">
    <property type="term" value="F:ATP binding"/>
    <property type="evidence" value="ECO:0007669"/>
    <property type="project" value="UniProtKB-KW"/>
</dbReference>